<name>A0A9W6MEV1_9ACTN</name>
<organism evidence="2 3">
    <name type="scientific">Streptosporangium carneum</name>
    <dbReference type="NCBI Taxonomy" id="47481"/>
    <lineage>
        <taxon>Bacteria</taxon>
        <taxon>Bacillati</taxon>
        <taxon>Actinomycetota</taxon>
        <taxon>Actinomycetes</taxon>
        <taxon>Streptosporangiales</taxon>
        <taxon>Streptosporangiaceae</taxon>
        <taxon>Streptosporangium</taxon>
    </lineage>
</organism>
<dbReference type="AlphaFoldDB" id="A0A9W6MEV1"/>
<dbReference type="NCBIfam" id="TIGR02246">
    <property type="entry name" value="SgcJ/EcaC family oxidoreductase"/>
    <property type="match status" value="1"/>
</dbReference>
<sequence>MSDEAAALVAQARQWAGNYGRYSNGVEGAVLSVPLRIRAAWESGDADAFADVFVDNGSLLVGDTQLRGREEIRAYMAEGFAGPYRAARVVEEPVEVRLVAADVALAVTDGGILRDGETELAPGQAGRAMYVIVKQGQEWKLISHQTSPIAG</sequence>
<dbReference type="RefSeq" id="WP_271219765.1">
    <property type="nucleotide sequence ID" value="NZ_BAAAVD010000049.1"/>
</dbReference>
<evidence type="ECO:0000313" key="2">
    <source>
        <dbReference type="EMBL" id="GLK11380.1"/>
    </source>
</evidence>
<dbReference type="InterPro" id="IPR032710">
    <property type="entry name" value="NTF2-like_dom_sf"/>
</dbReference>
<keyword evidence="3" id="KW-1185">Reference proteome</keyword>
<reference evidence="2" key="2">
    <citation type="submission" date="2023-01" db="EMBL/GenBank/DDBJ databases">
        <authorList>
            <person name="Sun Q."/>
            <person name="Evtushenko L."/>
        </authorList>
    </citation>
    <scope>NUCLEOTIDE SEQUENCE</scope>
    <source>
        <strain evidence="2">VKM Ac-2007</strain>
    </source>
</reference>
<dbReference type="InterPro" id="IPR037401">
    <property type="entry name" value="SnoaL-like"/>
</dbReference>
<feature type="domain" description="SnoaL-like" evidence="1">
    <location>
        <begin position="38"/>
        <end position="149"/>
    </location>
</feature>
<evidence type="ECO:0000259" key="1">
    <source>
        <dbReference type="Pfam" id="PF13474"/>
    </source>
</evidence>
<protein>
    <recommendedName>
        <fullName evidence="1">SnoaL-like domain-containing protein</fullName>
    </recommendedName>
</protein>
<gene>
    <name evidence="2" type="ORF">GCM10017600_47870</name>
</gene>
<evidence type="ECO:0000313" key="3">
    <source>
        <dbReference type="Proteomes" id="UP001143474"/>
    </source>
</evidence>
<dbReference type="SUPFAM" id="SSF54427">
    <property type="entry name" value="NTF2-like"/>
    <property type="match status" value="1"/>
</dbReference>
<reference evidence="2" key="1">
    <citation type="journal article" date="2014" name="Int. J. Syst. Evol. Microbiol.">
        <title>Complete genome sequence of Corynebacterium casei LMG S-19264T (=DSM 44701T), isolated from a smear-ripened cheese.</title>
        <authorList>
            <consortium name="US DOE Joint Genome Institute (JGI-PGF)"/>
            <person name="Walter F."/>
            <person name="Albersmeier A."/>
            <person name="Kalinowski J."/>
            <person name="Ruckert C."/>
        </authorList>
    </citation>
    <scope>NUCLEOTIDE SEQUENCE</scope>
    <source>
        <strain evidence="2">VKM Ac-2007</strain>
    </source>
</reference>
<proteinExistence type="predicted"/>
<dbReference type="Gene3D" id="3.10.450.50">
    <property type="match status" value="1"/>
</dbReference>
<accession>A0A9W6MEV1</accession>
<dbReference type="EMBL" id="BSEV01000011">
    <property type="protein sequence ID" value="GLK11380.1"/>
    <property type="molecule type" value="Genomic_DNA"/>
</dbReference>
<dbReference type="Pfam" id="PF13474">
    <property type="entry name" value="SnoaL_3"/>
    <property type="match status" value="1"/>
</dbReference>
<dbReference type="Proteomes" id="UP001143474">
    <property type="component" value="Unassembled WGS sequence"/>
</dbReference>
<comment type="caution">
    <text evidence="2">The sequence shown here is derived from an EMBL/GenBank/DDBJ whole genome shotgun (WGS) entry which is preliminary data.</text>
</comment>
<dbReference type="InterPro" id="IPR011944">
    <property type="entry name" value="Steroid_delta5-4_isomerase"/>
</dbReference>